<dbReference type="AlphaFoldDB" id="A0A1G8YA02"/>
<evidence type="ECO:0000256" key="4">
    <source>
        <dbReference type="ARBA" id="ARBA00022692"/>
    </source>
</evidence>
<accession>A0A1G8YA02</accession>
<keyword evidence="3" id="KW-1003">Cell membrane</keyword>
<keyword evidence="6 7" id="KW-0472">Membrane</keyword>
<name>A0A1G8YA02_9STAP</name>
<protein>
    <submittedName>
        <fullName evidence="8">Conserved hypothetical integral membrane protein</fullName>
    </submittedName>
</protein>
<keyword evidence="4 7" id="KW-0812">Transmembrane</keyword>
<comment type="subcellular location">
    <subcellularLocation>
        <location evidence="1">Cell membrane</location>
        <topology evidence="1">Multi-pass membrane protein</topology>
    </subcellularLocation>
</comment>
<feature type="transmembrane region" description="Helical" evidence="7">
    <location>
        <begin position="226"/>
        <end position="245"/>
    </location>
</feature>
<evidence type="ECO:0000256" key="1">
    <source>
        <dbReference type="ARBA" id="ARBA00004651"/>
    </source>
</evidence>
<evidence type="ECO:0000313" key="8">
    <source>
        <dbReference type="EMBL" id="SDJ99678.1"/>
    </source>
</evidence>
<dbReference type="RefSeq" id="WP_092596216.1">
    <property type="nucleotide sequence ID" value="NZ_FNFI01000004.1"/>
</dbReference>
<proteinExistence type="inferred from homology"/>
<feature type="transmembrane region" description="Helical" evidence="7">
    <location>
        <begin position="15"/>
        <end position="35"/>
    </location>
</feature>
<dbReference type="GO" id="GO:0005886">
    <property type="term" value="C:plasma membrane"/>
    <property type="evidence" value="ECO:0007669"/>
    <property type="project" value="UniProtKB-SubCell"/>
</dbReference>
<dbReference type="OrthoDB" id="9811391at2"/>
<evidence type="ECO:0000256" key="7">
    <source>
        <dbReference type="SAM" id="Phobius"/>
    </source>
</evidence>
<reference evidence="9" key="1">
    <citation type="submission" date="2016-10" db="EMBL/GenBank/DDBJ databases">
        <authorList>
            <person name="Varghese N."/>
            <person name="Submissions S."/>
        </authorList>
    </citation>
    <scope>NUCLEOTIDE SEQUENCE [LARGE SCALE GENOMIC DNA]</scope>
    <source>
        <strain evidence="9">CGMCC 1.8911</strain>
    </source>
</reference>
<sequence length="341" mass="36908">MILISIEKKQKLNSLLWWSAGVAFTFLIAFWGYLFSLLPGLNNVGQLACAIIIAVIYRHFFGYPMILKNGIVFSSQKLLRLAIILYGLKLNIDVILQDGLGLLLRDGIIIASVILLTVWAAKIFKADSTISLLLGVGTGVCGAAAIAAIAPIVKSKDEDTAISVGIIALVGTVFAVGYTLIEPVLPLSSESYGIWAGSTLHELAHVAIAAEPAGEDALAISLLAKLGRVFLLVPLAFIFILIMNRKEKGKQTERNKVQFPWFLVGFLLMSIIGSYVIDNTVQVTDNIMEDVSTLTTWLLTAAMVGLGLNVNLSDLRSKAFKPLIIMIIVSLILSVLTYFSV</sequence>
<feature type="transmembrane region" description="Helical" evidence="7">
    <location>
        <begin position="160"/>
        <end position="181"/>
    </location>
</feature>
<feature type="transmembrane region" description="Helical" evidence="7">
    <location>
        <begin position="322"/>
        <end position="340"/>
    </location>
</feature>
<dbReference type="InterPro" id="IPR018383">
    <property type="entry name" value="UPF0324_pro"/>
</dbReference>
<feature type="transmembrane region" description="Helical" evidence="7">
    <location>
        <begin position="257"/>
        <end position="277"/>
    </location>
</feature>
<dbReference type="PANTHER" id="PTHR30106">
    <property type="entry name" value="INNER MEMBRANE PROTEIN YEIH-RELATED"/>
    <property type="match status" value="1"/>
</dbReference>
<feature type="transmembrane region" description="Helical" evidence="7">
    <location>
        <begin position="47"/>
        <end position="66"/>
    </location>
</feature>
<evidence type="ECO:0000256" key="6">
    <source>
        <dbReference type="ARBA" id="ARBA00023136"/>
    </source>
</evidence>
<dbReference type="Pfam" id="PF03601">
    <property type="entry name" value="Cons_hypoth698"/>
    <property type="match status" value="1"/>
</dbReference>
<feature type="transmembrane region" description="Helical" evidence="7">
    <location>
        <begin position="130"/>
        <end position="153"/>
    </location>
</feature>
<evidence type="ECO:0000256" key="2">
    <source>
        <dbReference type="ARBA" id="ARBA00007977"/>
    </source>
</evidence>
<keyword evidence="5 7" id="KW-1133">Transmembrane helix</keyword>
<organism evidence="8 9">
    <name type="scientific">Jeotgalicoccus aerolatus</name>
    <dbReference type="NCBI Taxonomy" id="709510"/>
    <lineage>
        <taxon>Bacteria</taxon>
        <taxon>Bacillati</taxon>
        <taxon>Bacillota</taxon>
        <taxon>Bacilli</taxon>
        <taxon>Bacillales</taxon>
        <taxon>Staphylococcaceae</taxon>
        <taxon>Jeotgalicoccus</taxon>
    </lineage>
</organism>
<feature type="transmembrane region" description="Helical" evidence="7">
    <location>
        <begin position="103"/>
        <end position="124"/>
    </location>
</feature>
<evidence type="ECO:0000256" key="3">
    <source>
        <dbReference type="ARBA" id="ARBA00022475"/>
    </source>
</evidence>
<comment type="similarity">
    <text evidence="2">Belongs to the UPF0324 family.</text>
</comment>
<evidence type="ECO:0000256" key="5">
    <source>
        <dbReference type="ARBA" id="ARBA00022989"/>
    </source>
</evidence>
<evidence type="ECO:0000313" key="9">
    <source>
        <dbReference type="Proteomes" id="UP000242700"/>
    </source>
</evidence>
<dbReference type="EMBL" id="FNFI01000004">
    <property type="protein sequence ID" value="SDJ99678.1"/>
    <property type="molecule type" value="Genomic_DNA"/>
</dbReference>
<feature type="transmembrane region" description="Helical" evidence="7">
    <location>
        <begin position="297"/>
        <end position="315"/>
    </location>
</feature>
<dbReference type="PANTHER" id="PTHR30106:SF2">
    <property type="entry name" value="UPF0324 INNER MEMBRANE PROTEIN YEIH"/>
    <property type="match status" value="1"/>
</dbReference>
<dbReference type="Proteomes" id="UP000242700">
    <property type="component" value="Unassembled WGS sequence"/>
</dbReference>
<gene>
    <name evidence="8" type="ORF">SAMN05216187_10447</name>
</gene>